<keyword evidence="5" id="KW-0378">Hydrolase</keyword>
<dbReference type="InterPro" id="IPR023779">
    <property type="entry name" value="Chromodomain_CS"/>
</dbReference>
<dbReference type="Pfam" id="PF00271">
    <property type="entry name" value="Helicase_C"/>
    <property type="match status" value="1"/>
</dbReference>
<evidence type="ECO:0000256" key="7">
    <source>
        <dbReference type="ARBA" id="ARBA00023015"/>
    </source>
</evidence>
<dbReference type="GO" id="GO:0140658">
    <property type="term" value="F:ATP-dependent chromatin remodeler activity"/>
    <property type="evidence" value="ECO:0007669"/>
    <property type="project" value="TreeGrafter"/>
</dbReference>
<proteinExistence type="inferred from homology"/>
<dbReference type="InterPro" id="IPR056302">
    <property type="entry name" value="CHD1-2/Hrp3_HTH"/>
</dbReference>
<dbReference type="FunFam" id="3.40.50.10810:FF:000007">
    <property type="entry name" value="Chromodomain-helicase-DNA-binding protein 2 isoform 1"/>
    <property type="match status" value="1"/>
</dbReference>
<feature type="compositionally biased region" description="Basic residues" evidence="14">
    <location>
        <begin position="1673"/>
        <end position="1684"/>
    </location>
</feature>
<evidence type="ECO:0000256" key="11">
    <source>
        <dbReference type="ARBA" id="ARBA00049360"/>
    </source>
</evidence>
<dbReference type="Proteomes" id="UP000827092">
    <property type="component" value="Unassembled WGS sequence"/>
</dbReference>
<feature type="compositionally biased region" description="Polar residues" evidence="14">
    <location>
        <begin position="212"/>
        <end position="221"/>
    </location>
</feature>
<evidence type="ECO:0000256" key="9">
    <source>
        <dbReference type="ARBA" id="ARBA00023163"/>
    </source>
</evidence>
<comment type="similarity">
    <text evidence="2">Belongs to the SNF2/RAD54 helicase family.</text>
</comment>
<dbReference type="CDD" id="cd18793">
    <property type="entry name" value="SF2_C_SNF"/>
    <property type="match status" value="1"/>
</dbReference>
<feature type="region of interest" description="Disordered" evidence="14">
    <location>
        <begin position="1648"/>
        <end position="1780"/>
    </location>
</feature>
<dbReference type="InterPro" id="IPR038718">
    <property type="entry name" value="SNF2-like_sf"/>
</dbReference>
<feature type="compositionally biased region" description="Basic residues" evidence="14">
    <location>
        <begin position="247"/>
        <end position="259"/>
    </location>
</feature>
<dbReference type="GO" id="GO:0003677">
    <property type="term" value="F:DNA binding"/>
    <property type="evidence" value="ECO:0007669"/>
    <property type="project" value="UniProtKB-KW"/>
</dbReference>
<dbReference type="InterPro" id="IPR023780">
    <property type="entry name" value="Chromo_domain"/>
</dbReference>
<feature type="region of interest" description="Disordered" evidence="14">
    <location>
        <begin position="1360"/>
        <end position="1502"/>
    </location>
</feature>
<dbReference type="PROSITE" id="PS00598">
    <property type="entry name" value="CHROMO_1"/>
    <property type="match status" value="2"/>
</dbReference>
<feature type="compositionally biased region" description="Basic and acidic residues" evidence="14">
    <location>
        <begin position="1685"/>
        <end position="1707"/>
    </location>
</feature>
<dbReference type="Pfam" id="PF13907">
    <property type="entry name" value="CHD1-like_C"/>
    <property type="match status" value="1"/>
</dbReference>
<dbReference type="InterPro" id="IPR000953">
    <property type="entry name" value="Chromo/chromo_shadow_dom"/>
</dbReference>
<keyword evidence="3" id="KW-0677">Repeat</keyword>
<feature type="compositionally biased region" description="Acidic residues" evidence="14">
    <location>
        <begin position="1398"/>
        <end position="1413"/>
    </location>
</feature>
<dbReference type="InterPro" id="IPR000330">
    <property type="entry name" value="SNF2_N"/>
</dbReference>
<evidence type="ECO:0000259" key="15">
    <source>
        <dbReference type="PROSITE" id="PS50013"/>
    </source>
</evidence>
<comment type="catalytic activity">
    <reaction evidence="11">
        <text>ATP + H2O = ADP + phosphate + H(+)</text>
        <dbReference type="Rhea" id="RHEA:13065"/>
        <dbReference type="ChEBI" id="CHEBI:15377"/>
        <dbReference type="ChEBI" id="CHEBI:15378"/>
        <dbReference type="ChEBI" id="CHEBI:30616"/>
        <dbReference type="ChEBI" id="CHEBI:43474"/>
        <dbReference type="ChEBI" id="CHEBI:456216"/>
    </reaction>
</comment>
<keyword evidence="4" id="KW-0547">Nucleotide-binding</keyword>
<evidence type="ECO:0000256" key="13">
    <source>
        <dbReference type="ARBA" id="ARBA00076717"/>
    </source>
</evidence>
<dbReference type="PANTHER" id="PTHR45623:SF14">
    <property type="entry name" value="CHROMODOMAIN-HELICASE-DNA-BINDING PROTEIN 1"/>
    <property type="match status" value="1"/>
</dbReference>
<dbReference type="GO" id="GO:0016887">
    <property type="term" value="F:ATP hydrolysis activity"/>
    <property type="evidence" value="ECO:0007669"/>
    <property type="project" value="TreeGrafter"/>
</dbReference>
<evidence type="ECO:0000256" key="8">
    <source>
        <dbReference type="ARBA" id="ARBA00023125"/>
    </source>
</evidence>
<evidence type="ECO:0000256" key="4">
    <source>
        <dbReference type="ARBA" id="ARBA00022741"/>
    </source>
</evidence>
<evidence type="ECO:0000313" key="18">
    <source>
        <dbReference type="EMBL" id="KAG8189232.1"/>
    </source>
</evidence>
<dbReference type="InterPro" id="IPR025260">
    <property type="entry name" value="CHD1-like_C"/>
</dbReference>
<feature type="domain" description="Chromo" evidence="15">
    <location>
        <begin position="315"/>
        <end position="395"/>
    </location>
</feature>
<feature type="region of interest" description="Disordered" evidence="14">
    <location>
        <begin position="1220"/>
        <end position="1242"/>
    </location>
</feature>
<feature type="compositionally biased region" description="Basic and acidic residues" evidence="14">
    <location>
        <begin position="195"/>
        <end position="204"/>
    </location>
</feature>
<dbReference type="InterPro" id="IPR016197">
    <property type="entry name" value="Chromo-like_dom_sf"/>
</dbReference>
<sequence>MSASEYNNAMSPFHIGIHKPQTFLYSNEDSSASGQASGTNGGQNQSNENSASDSESSSSSEESQSESEEKEVNGNISGKSSNSESDKSSSDSESESEKVSEPSVNVEQVSNASNSELDSAGSGPEYNGIPSSSESDIKESRPRPKKSPTKRKQEINSLKQLWEENPEEFGIRRSGRSRKGPARYNVGEDSDGSDSGERGSDSRPPKNKKNKQSMFFNSPSDSDCEDNSCLTKVGSTLHNGSMQFARKMSKPSKKISKQKKVLDSSSDDYGFDSDRKSSGSRHIKKNSRYTESADITDSDDLLDVEVSTAAEEEIDIIEKVVDHRIGKKGATGGSTTVYAVNDYGDPNEIIEAENEEQYLIKWKNWAHLHNTWESEASLKEQKVQGLKKLQNYMTKLEQIAVWKSQATPEDLEYYECQQEVSADVKTQHLRMERIIATQLSHAGDVEYYCKWVGLPYSDCTWEDETLTRKMFSNRIEEYRVRQKSVKIPNKACEALKIRPKFVPLTVQPDYIGGPNKLKLRDYQLDGVNWLASSWCKRSSVILADEMGLGKTIQTISFLNYLFSEHAVYGPFLLVVPLSTMTAWQREFEIWAPEMNVIVYVGDVTSRSIIRQHEWCHPGNKRMKFNALITTYELLSKDKTFLSSIHWAVLGVDEAHRLKNEDSLLYKSLCEFHTNHRLLITGTPLQNSLRELYALLHFIMPLVFPSWIEFEEEHKDTADKGYPKLHKQLVPYLLRRVKKDVEKSLPAKVERILRVEMTTIQKQYYKWILTKNYKALSKGLKGNQGSFNNIIMELKKCCNHAMLIRPVDNPHNLDYLQLLIRCSGKLLLLDKLLCRLKETGHRVLIFSQMVRMLDILSEYLQLRHFSHQRLDGSIKGELRKQAMDHFNAEGSQDFCFLLSTRAGGLGINLTSADTVVIFDSDWNPQNDLQAQARAHRIGQKNQVNIYRLVTKGSVEEDIIERAKKKMVLDHLVIQRMDTTGRTVMQSTKAPSTGGATIPFNKEELSAILKFGAEELFKEDKEDLAEPQVDIDEILSRAEYREEEQPTSAGEELLSAFKIASVNFKEDEVGLQNNSKYKLEERDWDDIIPEFDRKRIEAEERQKEELDLYLPPRNRKSVKRTSKFSENEASEGEPGSRSDKDDSDEDKPKKRGRPRIKKIEAIKNFTDAEIKRFLKSYKKFAMPLTRLESIAMDADLQGKSRSDLIKVGELIKNGCDKVMKEYMDDNKENKKSGPKKRGREKGPSFKVGGISINAKTLYSNEVELEPLGIILPFDPEERKRWILSEHVRDAHFGVTWAVEDDSRLLRGVYKHGMGNWEAIKMDPELELGEKILPDGEQKPQSKHLQARCDYLLKVLKKMTLAEPEQDTPKAKRGRKPKADKAAKEVEAKSRKPKLSKAFVENDESDVDVDSAPTDENDAKVKADNSILDDKSNKEELGNDAKTSTEANPDTEPPKKKKSKSKKSSKEKGSTSQDNKGDPPSNMLSSVPDTASSRVDDVPARDFSTDSPMFLECKEQMRPVKKFLHKLSQKECSNDEEEKKRFVKYIIKIGRRISTILKSLGDSEKVEAWRGNLWEFVSHFTQQDAKQLYKTYRQALQDLEYVLQPPPGKNLETETKPSSETIIQSQIKVENDTMEASPVIDASHIKVETHKNHNSGHHHNHSLPQKRPADEGSSKKHDRPPKKKHKSSSKEKKHSEKSKRYSNDHNRDQNSQESNSSHSSSSHQFSSYVHDKYQRFEDQQPPPAHFNHNQKPMFSHYPEHHHSRELQTDARSSQGHADSWKRN</sequence>
<feature type="compositionally biased region" description="Basic residues" evidence="14">
    <location>
        <begin position="278"/>
        <end position="287"/>
    </location>
</feature>
<dbReference type="GO" id="GO:0000785">
    <property type="term" value="C:chromatin"/>
    <property type="evidence" value="ECO:0007669"/>
    <property type="project" value="TreeGrafter"/>
</dbReference>
<dbReference type="PROSITE" id="PS51194">
    <property type="entry name" value="HELICASE_CTER"/>
    <property type="match status" value="1"/>
</dbReference>
<evidence type="ECO:0000259" key="17">
    <source>
        <dbReference type="PROSITE" id="PS51194"/>
    </source>
</evidence>
<dbReference type="SMART" id="SM01176">
    <property type="entry name" value="DUF4208"/>
    <property type="match status" value="1"/>
</dbReference>
<evidence type="ECO:0000256" key="6">
    <source>
        <dbReference type="ARBA" id="ARBA00022840"/>
    </source>
</evidence>
<dbReference type="PROSITE" id="PS50013">
    <property type="entry name" value="CHROMO_2"/>
    <property type="match status" value="2"/>
</dbReference>
<evidence type="ECO:0000256" key="10">
    <source>
        <dbReference type="ARBA" id="ARBA00023242"/>
    </source>
</evidence>
<dbReference type="SUPFAM" id="SSF54160">
    <property type="entry name" value="Chromo domain-like"/>
    <property type="match status" value="2"/>
</dbReference>
<dbReference type="GO" id="GO:0034728">
    <property type="term" value="P:nucleosome organization"/>
    <property type="evidence" value="ECO:0007669"/>
    <property type="project" value="TreeGrafter"/>
</dbReference>
<feature type="compositionally biased region" description="Basic and acidic residues" evidence="14">
    <location>
        <begin position="1414"/>
        <end position="1436"/>
    </location>
</feature>
<dbReference type="PROSITE" id="PS51192">
    <property type="entry name" value="HELICASE_ATP_BIND_1"/>
    <property type="match status" value="1"/>
</dbReference>
<evidence type="ECO:0000256" key="12">
    <source>
        <dbReference type="ARBA" id="ARBA00074667"/>
    </source>
</evidence>
<dbReference type="SUPFAM" id="SSF52540">
    <property type="entry name" value="P-loop containing nucleoside triphosphate hydrolases"/>
    <property type="match status" value="2"/>
</dbReference>
<dbReference type="PANTHER" id="PTHR45623">
    <property type="entry name" value="CHROMODOMAIN-HELICASE-DNA-BINDING PROTEIN 3-RELATED-RELATED"/>
    <property type="match status" value="1"/>
</dbReference>
<comment type="caution">
    <text evidence="18">The sequence shown here is derived from an EMBL/GenBank/DDBJ whole genome shotgun (WGS) entry which is preliminary data.</text>
</comment>
<feature type="compositionally biased region" description="Polar residues" evidence="14">
    <location>
        <begin position="228"/>
        <end position="242"/>
    </location>
</feature>
<feature type="compositionally biased region" description="Basic and acidic residues" evidence="14">
    <location>
        <begin position="1491"/>
        <end position="1501"/>
    </location>
</feature>
<dbReference type="Pfam" id="PF00176">
    <property type="entry name" value="SNF2-rel_dom"/>
    <property type="match status" value="1"/>
</dbReference>
<dbReference type="FunFam" id="3.40.50.300:FF:000130">
    <property type="entry name" value="Chromodomain-helicase-DNA-binding protein 2 isoform 1"/>
    <property type="match status" value="1"/>
</dbReference>
<comment type="subcellular location">
    <subcellularLocation>
        <location evidence="1">Nucleus</location>
    </subcellularLocation>
</comment>
<feature type="domain" description="Helicase C-terminal" evidence="17">
    <location>
        <begin position="827"/>
        <end position="990"/>
    </location>
</feature>
<dbReference type="InterPro" id="IPR027417">
    <property type="entry name" value="P-loop_NTPase"/>
</dbReference>
<dbReference type="GO" id="GO:0003682">
    <property type="term" value="F:chromatin binding"/>
    <property type="evidence" value="ECO:0007669"/>
    <property type="project" value="TreeGrafter"/>
</dbReference>
<dbReference type="InterPro" id="IPR040793">
    <property type="entry name" value="CDH1_2_SANT_HL1"/>
</dbReference>
<evidence type="ECO:0000256" key="1">
    <source>
        <dbReference type="ARBA" id="ARBA00004123"/>
    </source>
</evidence>
<feature type="region of interest" description="Disordered" evidence="14">
    <location>
        <begin position="24"/>
        <end position="292"/>
    </location>
</feature>
<feature type="compositionally biased region" description="Basic and acidic residues" evidence="14">
    <location>
        <begin position="1220"/>
        <end position="1229"/>
    </location>
</feature>
<dbReference type="Gene3D" id="3.40.50.10810">
    <property type="entry name" value="Tandem AAA-ATPase domain"/>
    <property type="match status" value="1"/>
</dbReference>
<dbReference type="GO" id="GO:0005634">
    <property type="term" value="C:nucleus"/>
    <property type="evidence" value="ECO:0007669"/>
    <property type="project" value="UniProtKB-SubCell"/>
</dbReference>
<dbReference type="Pfam" id="PF18375">
    <property type="entry name" value="CDH1_2_SANT_HL1"/>
    <property type="match status" value="1"/>
</dbReference>
<feature type="region of interest" description="Disordered" evidence="14">
    <location>
        <begin position="1115"/>
        <end position="1156"/>
    </location>
</feature>
<dbReference type="EMBL" id="JAFNEN010000219">
    <property type="protein sequence ID" value="KAG8189232.1"/>
    <property type="molecule type" value="Genomic_DNA"/>
</dbReference>
<feature type="compositionally biased region" description="Polar residues" evidence="14">
    <location>
        <begin position="1479"/>
        <end position="1490"/>
    </location>
</feature>
<feature type="compositionally biased region" description="Low complexity" evidence="14">
    <location>
        <begin position="43"/>
        <end position="62"/>
    </location>
</feature>
<reference evidence="18 19" key="1">
    <citation type="journal article" date="2022" name="Nat. Ecol. Evol.">
        <title>A masculinizing supergene underlies an exaggerated male reproductive morph in a spider.</title>
        <authorList>
            <person name="Hendrickx F."/>
            <person name="De Corte Z."/>
            <person name="Sonet G."/>
            <person name="Van Belleghem S.M."/>
            <person name="Kostlbacher S."/>
            <person name="Vangestel C."/>
        </authorList>
    </citation>
    <scope>NUCLEOTIDE SEQUENCE [LARGE SCALE GENOMIC DNA]</scope>
    <source>
        <strain evidence="18">W744_W776</strain>
    </source>
</reference>
<feature type="compositionally biased region" description="Basic and acidic residues" evidence="14">
    <location>
        <begin position="84"/>
        <end position="100"/>
    </location>
</feature>
<gene>
    <name evidence="18" type="ORF">JTE90_013762</name>
</gene>
<feature type="compositionally biased region" description="Polar residues" evidence="14">
    <location>
        <begin position="24"/>
        <end position="38"/>
    </location>
</feature>
<feature type="compositionally biased region" description="Polar residues" evidence="14">
    <location>
        <begin position="108"/>
        <end position="117"/>
    </location>
</feature>
<evidence type="ECO:0000256" key="5">
    <source>
        <dbReference type="ARBA" id="ARBA00022801"/>
    </source>
</evidence>
<evidence type="ECO:0000313" key="19">
    <source>
        <dbReference type="Proteomes" id="UP000827092"/>
    </source>
</evidence>
<dbReference type="CDD" id="cd18666">
    <property type="entry name" value="CD1_tandem_CHD1-2_like"/>
    <property type="match status" value="1"/>
</dbReference>
<dbReference type="GO" id="GO:0005524">
    <property type="term" value="F:ATP binding"/>
    <property type="evidence" value="ECO:0007669"/>
    <property type="project" value="UniProtKB-KW"/>
</dbReference>
<protein>
    <recommendedName>
        <fullName evidence="12">Chromodomain-helicase-DNA-binding protein 1</fullName>
    </recommendedName>
    <alternativeName>
        <fullName evidence="13">ATP-dependent helicase CHD1</fullName>
    </alternativeName>
</protein>
<dbReference type="SMART" id="SM00298">
    <property type="entry name" value="CHROMO"/>
    <property type="match status" value="2"/>
</dbReference>
<dbReference type="Pfam" id="PF00385">
    <property type="entry name" value="Chromo"/>
    <property type="match status" value="2"/>
</dbReference>
<keyword evidence="8" id="KW-0238">DNA-binding</keyword>
<evidence type="ECO:0000259" key="16">
    <source>
        <dbReference type="PROSITE" id="PS51192"/>
    </source>
</evidence>
<feature type="compositionally biased region" description="Basic and acidic residues" evidence="14">
    <location>
        <begin position="1754"/>
        <end position="1765"/>
    </location>
</feature>
<feature type="domain" description="Chromo" evidence="15">
    <location>
        <begin position="429"/>
        <end position="490"/>
    </location>
</feature>
<feature type="compositionally biased region" description="Basic and acidic residues" evidence="14">
    <location>
        <begin position="1374"/>
        <end position="1387"/>
    </location>
</feature>
<keyword evidence="6" id="KW-0067">ATP-binding</keyword>
<feature type="compositionally biased region" description="Basic and acidic residues" evidence="14">
    <location>
        <begin position="1726"/>
        <end position="1735"/>
    </location>
</feature>
<keyword evidence="19" id="KW-1185">Reference proteome</keyword>
<dbReference type="FunFam" id="2.40.50.40:FF:000014">
    <property type="entry name" value="Chromodomain-helicase-DNA-binding protein 2 isoform 1"/>
    <property type="match status" value="1"/>
</dbReference>
<dbReference type="InterPro" id="IPR014001">
    <property type="entry name" value="Helicase_ATP-bd"/>
</dbReference>
<dbReference type="Gene3D" id="2.40.50.40">
    <property type="match status" value="2"/>
</dbReference>
<feature type="compositionally biased region" description="Basic residues" evidence="14">
    <location>
        <begin position="1649"/>
        <end position="1658"/>
    </location>
</feature>
<name>A0AAV6UYB7_9ARAC</name>
<evidence type="ECO:0000256" key="3">
    <source>
        <dbReference type="ARBA" id="ARBA00022737"/>
    </source>
</evidence>
<keyword evidence="9" id="KW-0804">Transcription</keyword>
<dbReference type="Gene3D" id="3.40.50.300">
    <property type="entry name" value="P-loop containing nucleotide triphosphate hydrolases"/>
    <property type="match status" value="1"/>
</dbReference>
<keyword evidence="10" id="KW-0539">Nucleus</keyword>
<feature type="domain" description="Helicase ATP-binding" evidence="16">
    <location>
        <begin position="531"/>
        <end position="701"/>
    </location>
</feature>
<dbReference type="Gene3D" id="1.10.10.60">
    <property type="entry name" value="Homeodomain-like"/>
    <property type="match status" value="1"/>
</dbReference>
<feature type="compositionally biased region" description="Low complexity" evidence="14">
    <location>
        <begin position="1708"/>
        <end position="1724"/>
    </location>
</feature>
<organism evidence="18 19">
    <name type="scientific">Oedothorax gibbosus</name>
    <dbReference type="NCBI Taxonomy" id="931172"/>
    <lineage>
        <taxon>Eukaryota</taxon>
        <taxon>Metazoa</taxon>
        <taxon>Ecdysozoa</taxon>
        <taxon>Arthropoda</taxon>
        <taxon>Chelicerata</taxon>
        <taxon>Arachnida</taxon>
        <taxon>Araneae</taxon>
        <taxon>Araneomorphae</taxon>
        <taxon>Entelegynae</taxon>
        <taxon>Araneoidea</taxon>
        <taxon>Linyphiidae</taxon>
        <taxon>Erigoninae</taxon>
        <taxon>Oedothorax</taxon>
    </lineage>
</organism>
<accession>A0AAV6UYB7</accession>
<evidence type="ECO:0000256" key="2">
    <source>
        <dbReference type="ARBA" id="ARBA00007025"/>
    </source>
</evidence>
<dbReference type="GO" id="GO:0042393">
    <property type="term" value="F:histone binding"/>
    <property type="evidence" value="ECO:0007669"/>
    <property type="project" value="TreeGrafter"/>
</dbReference>
<evidence type="ECO:0000256" key="14">
    <source>
        <dbReference type="SAM" id="MobiDB-lite"/>
    </source>
</evidence>
<dbReference type="InterPro" id="IPR001650">
    <property type="entry name" value="Helicase_C-like"/>
</dbReference>
<dbReference type="SMART" id="SM00490">
    <property type="entry name" value="HELICc"/>
    <property type="match status" value="1"/>
</dbReference>
<dbReference type="Pfam" id="PF23588">
    <property type="entry name" value="HTH_CHD1_Hrp3"/>
    <property type="match status" value="1"/>
</dbReference>
<dbReference type="SMART" id="SM00487">
    <property type="entry name" value="DEXDc"/>
    <property type="match status" value="1"/>
</dbReference>
<dbReference type="InterPro" id="IPR049730">
    <property type="entry name" value="SNF2/RAD54-like_C"/>
</dbReference>
<keyword evidence="7" id="KW-0805">Transcription regulation</keyword>